<dbReference type="Pfam" id="PF19054">
    <property type="entry name" value="DUF5753"/>
    <property type="match status" value="1"/>
</dbReference>
<sequence>MAEQFDPHVLGRRGMSRARSGATSALRLLAADLRARRVASGVSIAAAAEKLDVHPTTIRRLEAAKHTFKPATVAHLLRVYGAAEPEVEDVLARLADANTPGWWHEYRDLLTAEQAERLDFESSASLIRGYAPGLVPDLLQTGDYTRALLAAQYPGEDRDRLDRRAELAGRRKREAFDRERPLRYWCLIEHAALHRVVGGPEVMRGQLDHLNAIAADPASHIKVQVMPLTTQPHPMLASGAVEIVRFDHRYLADRLVVRGLHQSAATITDDIDAVRAFNRAMDSACLAAPRPTTAIPSPLTRGGER</sequence>
<dbReference type="InterPro" id="IPR010982">
    <property type="entry name" value="Lambda_DNA-bd_dom_sf"/>
</dbReference>
<organism evidence="2 3">
    <name type="scientific">Streptomyces marincola</name>
    <dbReference type="NCBI Taxonomy" id="2878388"/>
    <lineage>
        <taxon>Bacteria</taxon>
        <taxon>Bacillati</taxon>
        <taxon>Actinomycetota</taxon>
        <taxon>Actinomycetes</taxon>
        <taxon>Kitasatosporales</taxon>
        <taxon>Streptomycetaceae</taxon>
        <taxon>Streptomyces</taxon>
    </lineage>
</organism>
<feature type="domain" description="HTH cro/C1-type" evidence="1">
    <location>
        <begin position="33"/>
        <end position="87"/>
    </location>
</feature>
<dbReference type="Gene3D" id="1.10.260.40">
    <property type="entry name" value="lambda repressor-like DNA-binding domains"/>
    <property type="match status" value="1"/>
</dbReference>
<accession>A0A1W7CT15</accession>
<dbReference type="PROSITE" id="PS50943">
    <property type="entry name" value="HTH_CROC1"/>
    <property type="match status" value="1"/>
</dbReference>
<evidence type="ECO:0000313" key="2">
    <source>
        <dbReference type="EMBL" id="ARQ67908.1"/>
    </source>
</evidence>
<gene>
    <name evidence="2" type="ORF">CAG99_02805</name>
</gene>
<dbReference type="InterPro" id="IPR043917">
    <property type="entry name" value="DUF5753"/>
</dbReference>
<dbReference type="InterPro" id="IPR001387">
    <property type="entry name" value="Cro/C1-type_HTH"/>
</dbReference>
<dbReference type="SMART" id="SM00530">
    <property type="entry name" value="HTH_XRE"/>
    <property type="match status" value="1"/>
</dbReference>
<dbReference type="KEGG" id="smao:CAG99_02805"/>
<dbReference type="CDD" id="cd00093">
    <property type="entry name" value="HTH_XRE"/>
    <property type="match status" value="1"/>
</dbReference>
<dbReference type="SUPFAM" id="SSF47413">
    <property type="entry name" value="lambda repressor-like DNA-binding domains"/>
    <property type="match status" value="1"/>
</dbReference>
<dbReference type="RefSeq" id="WP_086157432.1">
    <property type="nucleotide sequence ID" value="NZ_CP021121.1"/>
</dbReference>
<keyword evidence="3" id="KW-1185">Reference proteome</keyword>
<evidence type="ECO:0000259" key="1">
    <source>
        <dbReference type="PROSITE" id="PS50943"/>
    </source>
</evidence>
<reference evidence="2 3" key="1">
    <citation type="submission" date="2017-05" db="EMBL/GenBank/DDBJ databases">
        <title>Complete genome sequence of Streptomyces sp. SCSIO 03032 revealed the diverse biosynthetic pathways for its bioactive secondary metabolites.</title>
        <authorList>
            <person name="Ma L."/>
            <person name="Zhu Y."/>
            <person name="Zhang W."/>
            <person name="Zhang G."/>
            <person name="Tian X."/>
            <person name="Zhang S."/>
            <person name="Zhang C."/>
        </authorList>
    </citation>
    <scope>NUCLEOTIDE SEQUENCE [LARGE SCALE GENOMIC DNA]</scope>
    <source>
        <strain evidence="2 3">SCSIO 03032</strain>
    </source>
</reference>
<evidence type="ECO:0000313" key="3">
    <source>
        <dbReference type="Proteomes" id="UP000194218"/>
    </source>
</evidence>
<dbReference type="AlphaFoldDB" id="A0A1W7CT15"/>
<dbReference type="Pfam" id="PF13560">
    <property type="entry name" value="HTH_31"/>
    <property type="match status" value="1"/>
</dbReference>
<dbReference type="GO" id="GO:0003677">
    <property type="term" value="F:DNA binding"/>
    <property type="evidence" value="ECO:0007669"/>
    <property type="project" value="InterPro"/>
</dbReference>
<dbReference type="EMBL" id="CP021121">
    <property type="protein sequence ID" value="ARQ67908.1"/>
    <property type="molecule type" value="Genomic_DNA"/>
</dbReference>
<protein>
    <recommendedName>
        <fullName evidence="1">HTH cro/C1-type domain-containing protein</fullName>
    </recommendedName>
</protein>
<dbReference type="Proteomes" id="UP000194218">
    <property type="component" value="Chromosome"/>
</dbReference>
<proteinExistence type="predicted"/>
<name>A0A1W7CT15_9ACTN</name>
<dbReference type="OrthoDB" id="8451885at2"/>